<dbReference type="SUPFAM" id="SSF117892">
    <property type="entry name" value="Band 7/SPFH domain"/>
    <property type="match status" value="1"/>
</dbReference>
<feature type="chain" id="PRO_5018675794" description="Band 7 domain-containing protein" evidence="2">
    <location>
        <begin position="39"/>
        <end position="739"/>
    </location>
</feature>
<feature type="signal peptide" evidence="2">
    <location>
        <begin position="1"/>
        <end position="38"/>
    </location>
</feature>
<dbReference type="STRING" id="211165.GCA_000317285_05329"/>
<evidence type="ECO:0000313" key="5">
    <source>
        <dbReference type="Proteomes" id="UP000268857"/>
    </source>
</evidence>
<dbReference type="AlphaFoldDB" id="A0A3S0XHC4"/>
<proteinExistence type="predicted"/>
<comment type="caution">
    <text evidence="4">The sequence shown here is derived from an EMBL/GenBank/DDBJ whole genome shotgun (WGS) entry which is preliminary data.</text>
</comment>
<keyword evidence="1" id="KW-0472">Membrane</keyword>
<evidence type="ECO:0000259" key="3">
    <source>
        <dbReference type="Pfam" id="PF01145"/>
    </source>
</evidence>
<dbReference type="EMBL" id="RSCJ01000040">
    <property type="protein sequence ID" value="RUR72939.1"/>
    <property type="molecule type" value="Genomic_DNA"/>
</dbReference>
<name>A0A3S0XHC4_CHLFR</name>
<feature type="domain" description="Band 7" evidence="3">
    <location>
        <begin position="326"/>
        <end position="542"/>
    </location>
</feature>
<feature type="transmembrane region" description="Helical" evidence="1">
    <location>
        <begin position="83"/>
        <end position="107"/>
    </location>
</feature>
<dbReference type="Pfam" id="PF01145">
    <property type="entry name" value="Band_7"/>
    <property type="match status" value="1"/>
</dbReference>
<dbReference type="RefSeq" id="WP_016874107.1">
    <property type="nucleotide sequence ID" value="NZ_AJLN01000117.1"/>
</dbReference>
<organism evidence="4 5">
    <name type="scientific">Chlorogloeopsis fritschii PCC 6912</name>
    <dbReference type="NCBI Taxonomy" id="211165"/>
    <lineage>
        <taxon>Bacteria</taxon>
        <taxon>Bacillati</taxon>
        <taxon>Cyanobacteriota</taxon>
        <taxon>Cyanophyceae</taxon>
        <taxon>Nostocales</taxon>
        <taxon>Chlorogloeopsidaceae</taxon>
        <taxon>Chlorogloeopsis</taxon>
    </lineage>
</organism>
<keyword evidence="5" id="KW-1185">Reference proteome</keyword>
<gene>
    <name evidence="4" type="ORF">PCC6912_59370</name>
</gene>
<accession>A0A3S0XHC4</accession>
<dbReference type="OrthoDB" id="501008at2"/>
<keyword evidence="2" id="KW-0732">Signal</keyword>
<reference evidence="4 5" key="1">
    <citation type="journal article" date="2019" name="Genome Biol. Evol.">
        <title>Day and night: Metabolic profiles and evolutionary relationships of six axenic non-marine cyanobacteria.</title>
        <authorList>
            <person name="Will S.E."/>
            <person name="Henke P."/>
            <person name="Boedeker C."/>
            <person name="Huang S."/>
            <person name="Brinkmann H."/>
            <person name="Rohde M."/>
            <person name="Jarek M."/>
            <person name="Friedl T."/>
            <person name="Seufert S."/>
            <person name="Schumacher M."/>
            <person name="Overmann J."/>
            <person name="Neumann-Schaal M."/>
            <person name="Petersen J."/>
        </authorList>
    </citation>
    <scope>NUCLEOTIDE SEQUENCE [LARGE SCALE GENOMIC DNA]</scope>
    <source>
        <strain evidence="4 5">PCC 6912</strain>
    </source>
</reference>
<evidence type="ECO:0000313" key="4">
    <source>
        <dbReference type="EMBL" id="RUR72939.1"/>
    </source>
</evidence>
<dbReference type="Proteomes" id="UP000268857">
    <property type="component" value="Unassembled WGS sequence"/>
</dbReference>
<keyword evidence="1" id="KW-1133">Transmembrane helix</keyword>
<protein>
    <recommendedName>
        <fullName evidence="3">Band 7 domain-containing protein</fullName>
    </recommendedName>
</protein>
<dbReference type="InterPro" id="IPR036013">
    <property type="entry name" value="Band_7/SPFH_dom_sf"/>
</dbReference>
<keyword evidence="1" id="KW-0812">Transmembrane</keyword>
<evidence type="ECO:0000256" key="2">
    <source>
        <dbReference type="SAM" id="SignalP"/>
    </source>
</evidence>
<dbReference type="InterPro" id="IPR001107">
    <property type="entry name" value="Band_7"/>
</dbReference>
<evidence type="ECO:0000256" key="1">
    <source>
        <dbReference type="SAM" id="Phobius"/>
    </source>
</evidence>
<sequence length="739" mass="79997">MKASQNFSSKNKHNKIFRFAASVLTTAALAGSINSVSANPIEKTTTQHIASTSIPLQQPKPTIAQSPSVTSHLQLAQISPWGLIPIVVVGGLVIFFPLFFGGLVVIGEREVGIVVKKFAISGRGLPAGRLIALDGEAGLQADTLAPGWHWGYWPWQYSVKKESVVVVPQGEIALLVAEDGAPIPPERIMGKIVECDNFQDARKFLSNGGEKGRQMGFLTAGTYRINTALFKVITVANATKQGMSPEHLRVYHVASDKVGIVTTLDGLPIPGGEIAGPIIPGHDNFQSGQRFIDGGGRRGLQEQILLSGSWNLNPWFVQVEQVPMTEIPIGYVGVVISFVGKAHEDVSGAAFTHGNLVNSGHKGVWVEPLYPGKHPINTRVMKIELVPTTNIVLNWSGRTERHNYDAKLGSLTVRSKDGFAFDLEVAQIIHVGALDAPKVISRVGAMQNLVDHVLEPTIGNYFRNSAQDYTVLDFLSARSERQAEAAEYIKTALRAYDVQAIDTLIGDIQPPATLMQTQTDRKIAEEQRKTFEVQQQAQTQRQQLVRETALADIQQDMVKSEQGVMIAELKAKADIQQEAVRSEQGVKIAELKASAKVKEMTGEAEAIRLRANAEAESLRLKSIAEAEAIRATGNAKAEAYRSGVEALGTQGYTAMQMMQIIGDRHVRLIPDVLVGGNNGSTNGLVDGLLSMILWNQTAKPGEVISPLQSQSTVTELETTPSNGNQSPVVVEFPLDGNFG</sequence>